<dbReference type="RefSeq" id="WP_132258316.1">
    <property type="nucleotide sequence ID" value="NZ_SLZQ01000004.1"/>
</dbReference>
<evidence type="ECO:0000313" key="4">
    <source>
        <dbReference type="Proteomes" id="UP000295382"/>
    </source>
</evidence>
<dbReference type="InterPro" id="IPR029058">
    <property type="entry name" value="AB_hydrolase_fold"/>
</dbReference>
<organism evidence="3 4">
    <name type="scientific">Paucimonas lemoignei</name>
    <name type="common">Pseudomonas lemoignei</name>
    <dbReference type="NCBI Taxonomy" id="29443"/>
    <lineage>
        <taxon>Bacteria</taxon>
        <taxon>Pseudomonadati</taxon>
        <taxon>Pseudomonadota</taxon>
        <taxon>Betaproteobacteria</taxon>
        <taxon>Burkholderiales</taxon>
        <taxon>Burkholderiaceae</taxon>
        <taxon>Paucimonas</taxon>
    </lineage>
</organism>
<dbReference type="PANTHER" id="PTHR48081:SF33">
    <property type="entry name" value="KYNURENINE FORMAMIDASE"/>
    <property type="match status" value="1"/>
</dbReference>
<dbReference type="Gene3D" id="3.40.50.1820">
    <property type="entry name" value="alpha/beta hydrolase"/>
    <property type="match status" value="1"/>
</dbReference>
<dbReference type="OrthoDB" id="9771666at2"/>
<dbReference type="EMBL" id="SLZQ01000004">
    <property type="protein sequence ID" value="TCS37370.1"/>
    <property type="molecule type" value="Genomic_DNA"/>
</dbReference>
<dbReference type="Pfam" id="PF20434">
    <property type="entry name" value="BD-FAE"/>
    <property type="match status" value="1"/>
</dbReference>
<dbReference type="AlphaFoldDB" id="A0A4V6NXZ6"/>
<keyword evidence="4" id="KW-1185">Reference proteome</keyword>
<proteinExistence type="predicted"/>
<name>A0A4V6NXZ6_PAULE</name>
<evidence type="ECO:0000256" key="1">
    <source>
        <dbReference type="ARBA" id="ARBA00022801"/>
    </source>
</evidence>
<keyword evidence="1" id="KW-0378">Hydrolase</keyword>
<reference evidence="3 4" key="1">
    <citation type="submission" date="2019-03" db="EMBL/GenBank/DDBJ databases">
        <title>Genomic Encyclopedia of Type Strains, Phase IV (KMG-IV): sequencing the most valuable type-strain genomes for metagenomic binning, comparative biology and taxonomic classification.</title>
        <authorList>
            <person name="Goeker M."/>
        </authorList>
    </citation>
    <scope>NUCLEOTIDE SEQUENCE [LARGE SCALE GENOMIC DNA]</scope>
    <source>
        <strain evidence="3 4">DSM 7445</strain>
    </source>
</reference>
<sequence>MTSTNNYTFAEMEPQYNLRARRPDYDVNVVPNWIQRSEAYRAAASCKLDLAYGPGERERIDFFPAASPESPILVYFHGGYWQRGDKSVYGFLAEPFVKNGVSVALVNYNLCPSVRISQITPQARRAVAWVWRNAQVLGGSSDQIYVMGHSAGGHITGMIMATDWSALGADLPRDLVKGGIPVSGLFDLEPLRFSSINDGVRMDAAEAKAESPMNHPPATDAPQLVVCGGKETEEFHRQSDIYVAAFATANRPMERYSVPDCDHFDELNELAKEESVFFQKSLRLIKGQ</sequence>
<accession>A0A4V6NXZ6</accession>
<dbReference type="GO" id="GO:0016787">
    <property type="term" value="F:hydrolase activity"/>
    <property type="evidence" value="ECO:0007669"/>
    <property type="project" value="UniProtKB-KW"/>
</dbReference>
<dbReference type="SUPFAM" id="SSF53474">
    <property type="entry name" value="alpha/beta-Hydrolases"/>
    <property type="match status" value="1"/>
</dbReference>
<dbReference type="InterPro" id="IPR050300">
    <property type="entry name" value="GDXG_lipolytic_enzyme"/>
</dbReference>
<gene>
    <name evidence="3" type="ORF">EDC30_104173</name>
</gene>
<evidence type="ECO:0000259" key="2">
    <source>
        <dbReference type="Pfam" id="PF20434"/>
    </source>
</evidence>
<feature type="domain" description="BD-FAE-like" evidence="2">
    <location>
        <begin position="66"/>
        <end position="159"/>
    </location>
</feature>
<evidence type="ECO:0000313" key="3">
    <source>
        <dbReference type="EMBL" id="TCS37370.1"/>
    </source>
</evidence>
<dbReference type="Proteomes" id="UP000295382">
    <property type="component" value="Unassembled WGS sequence"/>
</dbReference>
<comment type="caution">
    <text evidence="3">The sequence shown here is derived from an EMBL/GenBank/DDBJ whole genome shotgun (WGS) entry which is preliminary data.</text>
</comment>
<dbReference type="InterPro" id="IPR049492">
    <property type="entry name" value="BD-FAE-like_dom"/>
</dbReference>
<protein>
    <submittedName>
        <fullName evidence="3">Arylformamidase</fullName>
    </submittedName>
</protein>
<dbReference type="PANTHER" id="PTHR48081">
    <property type="entry name" value="AB HYDROLASE SUPERFAMILY PROTEIN C4A8.06C"/>
    <property type="match status" value="1"/>
</dbReference>